<organism evidence="2 3">
    <name type="scientific">Vibrio renipiscarius</name>
    <dbReference type="NCBI Taxonomy" id="1461322"/>
    <lineage>
        <taxon>Bacteria</taxon>
        <taxon>Pseudomonadati</taxon>
        <taxon>Pseudomonadota</taxon>
        <taxon>Gammaproteobacteria</taxon>
        <taxon>Vibrionales</taxon>
        <taxon>Vibrionaceae</taxon>
        <taxon>Vibrio</taxon>
    </lineage>
</organism>
<protein>
    <submittedName>
        <fullName evidence="2">Uncharacterized protein</fullName>
    </submittedName>
</protein>
<dbReference type="RefSeq" id="WP_040986769.1">
    <property type="nucleotide sequence ID" value="NZ_JTKH01000003.1"/>
</dbReference>
<dbReference type="EMBL" id="JTKH01000003">
    <property type="protein sequence ID" value="KII81947.1"/>
    <property type="molecule type" value="Genomic_DNA"/>
</dbReference>
<feature type="transmembrane region" description="Helical" evidence="1">
    <location>
        <begin position="71"/>
        <end position="92"/>
    </location>
</feature>
<keyword evidence="3" id="KW-1185">Reference proteome</keyword>
<comment type="caution">
    <text evidence="2">The sequence shown here is derived from an EMBL/GenBank/DDBJ whole genome shotgun (WGS) entry which is preliminary data.</text>
</comment>
<gene>
    <name evidence="2" type="ORF">OJ16_01800</name>
</gene>
<reference evidence="2 3" key="1">
    <citation type="submission" date="2014-11" db="EMBL/GenBank/DDBJ databases">
        <title>Draft Genome Sequence of Vibrio piscirenalis strains CECT 8603T and CECT 8604, two marine Gammaproteobacterium isolated from cultured gilthead sea bream (Sparus aurata).</title>
        <authorList>
            <person name="Arahal D.R."/>
            <person name="Rodrigo-Torres L."/>
            <person name="Lucena T."/>
            <person name="Pujalte M.J."/>
        </authorList>
    </citation>
    <scope>NUCLEOTIDE SEQUENCE [LARGE SCALE GENOMIC DNA]</scope>
    <source>
        <strain evidence="2 3">DCR 1-4-2</strain>
    </source>
</reference>
<evidence type="ECO:0000313" key="2">
    <source>
        <dbReference type="EMBL" id="KII81947.1"/>
    </source>
</evidence>
<evidence type="ECO:0000256" key="1">
    <source>
        <dbReference type="SAM" id="Phobius"/>
    </source>
</evidence>
<dbReference type="Proteomes" id="UP000031672">
    <property type="component" value="Unassembled WGS sequence"/>
</dbReference>
<accession>A0A0C2P692</accession>
<dbReference type="AlphaFoldDB" id="A0A0C2K135"/>
<keyword evidence="1" id="KW-1133">Transmembrane helix</keyword>
<keyword evidence="1" id="KW-0812">Transmembrane</keyword>
<evidence type="ECO:0000313" key="3">
    <source>
        <dbReference type="Proteomes" id="UP000031672"/>
    </source>
</evidence>
<name>A0A0C2K135_9VIBR</name>
<proteinExistence type="predicted"/>
<sequence length="97" mass="10796">MNRVVIKEQSQGKGRVCSGKAIAKKESKREKSGRVLKGILIENGSAMMPFHKHNVDYAPCCLFVLNQGNRVAVLGLMIIFPHKMSGFFFFIINSPLS</sequence>
<keyword evidence="1" id="KW-0472">Membrane</keyword>
<accession>A0A0C2K135</accession>